<dbReference type="GO" id="GO:0005884">
    <property type="term" value="C:actin filament"/>
    <property type="evidence" value="ECO:0007669"/>
    <property type="project" value="TreeGrafter"/>
</dbReference>
<evidence type="ECO:0000256" key="9">
    <source>
        <dbReference type="SAM" id="Coils"/>
    </source>
</evidence>
<feature type="domain" description="ADF-H" evidence="13">
    <location>
        <begin position="674"/>
        <end position="805"/>
    </location>
</feature>
<feature type="compositionally biased region" description="Polar residues" evidence="10">
    <location>
        <begin position="961"/>
        <end position="970"/>
    </location>
</feature>
<dbReference type="PROSITE" id="PS50002">
    <property type="entry name" value="SH3"/>
    <property type="match status" value="1"/>
</dbReference>
<keyword evidence="5 9" id="KW-0175">Coiled coil</keyword>
<dbReference type="GO" id="GO:0030833">
    <property type="term" value="P:regulation of actin filament polymerization"/>
    <property type="evidence" value="ECO:0007669"/>
    <property type="project" value="TreeGrafter"/>
</dbReference>
<dbReference type="Gene3D" id="2.30.30.40">
    <property type="entry name" value="SH3 Domains"/>
    <property type="match status" value="1"/>
</dbReference>
<dbReference type="GO" id="GO:0045773">
    <property type="term" value="P:positive regulation of axon extension"/>
    <property type="evidence" value="ECO:0007669"/>
    <property type="project" value="TreeGrafter"/>
</dbReference>
<evidence type="ECO:0000259" key="12">
    <source>
        <dbReference type="PROSITE" id="PS50002"/>
    </source>
</evidence>
<dbReference type="InterPro" id="IPR036028">
    <property type="entry name" value="SH3-like_dom_sf"/>
</dbReference>
<accession>A0A0V0YEQ5</accession>
<protein>
    <submittedName>
        <fullName evidence="14">Drebrin-like protein</fullName>
    </submittedName>
</protein>
<evidence type="ECO:0000259" key="13">
    <source>
        <dbReference type="PROSITE" id="PS51263"/>
    </source>
</evidence>
<evidence type="ECO:0000256" key="10">
    <source>
        <dbReference type="SAM" id="MobiDB-lite"/>
    </source>
</evidence>
<keyword evidence="11" id="KW-0472">Membrane</keyword>
<keyword evidence="6" id="KW-0009">Actin-binding</keyword>
<dbReference type="STRING" id="6337.A0A0V0YEQ5"/>
<dbReference type="InterPro" id="IPR001452">
    <property type="entry name" value="SH3_domain"/>
</dbReference>
<dbReference type="CDD" id="cd11960">
    <property type="entry name" value="SH3_Abp1_eu"/>
    <property type="match status" value="1"/>
</dbReference>
<evidence type="ECO:0000256" key="7">
    <source>
        <dbReference type="ARBA" id="ARBA00023212"/>
    </source>
</evidence>
<dbReference type="GO" id="GO:0048812">
    <property type="term" value="P:neuron projection morphogenesis"/>
    <property type="evidence" value="ECO:0007669"/>
    <property type="project" value="TreeGrafter"/>
</dbReference>
<dbReference type="GO" id="GO:0051015">
    <property type="term" value="F:actin filament binding"/>
    <property type="evidence" value="ECO:0007669"/>
    <property type="project" value="TreeGrafter"/>
</dbReference>
<name>A0A0V0YEQ5_TRIPS</name>
<dbReference type="GO" id="GO:0030427">
    <property type="term" value="C:site of polarized growth"/>
    <property type="evidence" value="ECO:0007669"/>
    <property type="project" value="TreeGrafter"/>
</dbReference>
<evidence type="ECO:0000256" key="3">
    <source>
        <dbReference type="ARBA" id="ARBA00022443"/>
    </source>
</evidence>
<dbReference type="GO" id="GO:0030425">
    <property type="term" value="C:dendrite"/>
    <property type="evidence" value="ECO:0007669"/>
    <property type="project" value="TreeGrafter"/>
</dbReference>
<dbReference type="GO" id="GO:0030864">
    <property type="term" value="C:cortical actin cytoskeleton"/>
    <property type="evidence" value="ECO:0007669"/>
    <property type="project" value="TreeGrafter"/>
</dbReference>
<dbReference type="GO" id="GO:0050290">
    <property type="term" value="F:sphingomyelin phosphodiesterase D activity"/>
    <property type="evidence" value="ECO:0007669"/>
    <property type="project" value="InterPro"/>
</dbReference>
<keyword evidence="4" id="KW-0963">Cytoplasm</keyword>
<reference evidence="14 15" key="1">
    <citation type="submission" date="2015-01" db="EMBL/GenBank/DDBJ databases">
        <title>Evolution of Trichinella species and genotypes.</title>
        <authorList>
            <person name="Korhonen P.K."/>
            <person name="Edoardo P."/>
            <person name="Giuseppe L.R."/>
            <person name="Gasser R.B."/>
        </authorList>
    </citation>
    <scope>NUCLEOTIDE SEQUENCE [LARGE SCALE GENOMIC DNA]</scope>
    <source>
        <strain evidence="14">ISS141</strain>
    </source>
</reference>
<feature type="region of interest" description="Disordered" evidence="10">
    <location>
        <begin position="941"/>
        <end position="973"/>
    </location>
</feature>
<dbReference type="SUPFAM" id="SSF50044">
    <property type="entry name" value="SH3-domain"/>
    <property type="match status" value="1"/>
</dbReference>
<dbReference type="Proteomes" id="UP000054815">
    <property type="component" value="Unassembled WGS sequence"/>
</dbReference>
<evidence type="ECO:0000256" key="2">
    <source>
        <dbReference type="ARBA" id="ARBA00011039"/>
    </source>
</evidence>
<dbReference type="Pfam" id="PF14724">
    <property type="entry name" value="mit_SMPDase"/>
    <property type="match status" value="2"/>
</dbReference>
<dbReference type="SMART" id="SM00102">
    <property type="entry name" value="ADF"/>
    <property type="match status" value="1"/>
</dbReference>
<evidence type="ECO:0000313" key="14">
    <source>
        <dbReference type="EMBL" id="KRX98524.1"/>
    </source>
</evidence>
<gene>
    <name evidence="14" type="ORF">T4E_5198</name>
</gene>
<dbReference type="InterPro" id="IPR029006">
    <property type="entry name" value="ADF-H/Gelsolin-like_dom_sf"/>
</dbReference>
<feature type="transmembrane region" description="Helical" evidence="11">
    <location>
        <begin position="639"/>
        <end position="662"/>
    </location>
</feature>
<evidence type="ECO:0000256" key="4">
    <source>
        <dbReference type="ARBA" id="ARBA00022490"/>
    </source>
</evidence>
<dbReference type="SMART" id="SM00326">
    <property type="entry name" value="SH3"/>
    <property type="match status" value="1"/>
</dbReference>
<feature type="domain" description="SH3" evidence="12">
    <location>
        <begin position="986"/>
        <end position="1046"/>
    </location>
</feature>
<dbReference type="PRINTS" id="PR00452">
    <property type="entry name" value="SH3DOMAIN"/>
</dbReference>
<evidence type="ECO:0000256" key="11">
    <source>
        <dbReference type="SAM" id="Phobius"/>
    </source>
</evidence>
<dbReference type="Pfam" id="PF00241">
    <property type="entry name" value="Cofilin_ADF"/>
    <property type="match status" value="1"/>
</dbReference>
<dbReference type="PANTHER" id="PTHR10829">
    <property type="entry name" value="CORTACTIN AND DREBRIN"/>
    <property type="match status" value="1"/>
</dbReference>
<dbReference type="InterPro" id="IPR024129">
    <property type="entry name" value="Sphingomy_SMPD4"/>
</dbReference>
<feature type="compositionally biased region" description="Polar residues" evidence="10">
    <location>
        <begin position="941"/>
        <end position="952"/>
    </location>
</feature>
<dbReference type="InterPro" id="IPR002108">
    <property type="entry name" value="ADF-H"/>
</dbReference>
<evidence type="ECO:0000313" key="15">
    <source>
        <dbReference type="Proteomes" id="UP000054815"/>
    </source>
</evidence>
<dbReference type="InterPro" id="IPR035717">
    <property type="entry name" value="Drebrin-like_SH3"/>
</dbReference>
<evidence type="ECO:0000256" key="8">
    <source>
        <dbReference type="PROSITE-ProRule" id="PRU00192"/>
    </source>
</evidence>
<organism evidence="14 15">
    <name type="scientific">Trichinella pseudospiralis</name>
    <name type="common">Parasitic roundworm</name>
    <dbReference type="NCBI Taxonomy" id="6337"/>
    <lineage>
        <taxon>Eukaryota</taxon>
        <taxon>Metazoa</taxon>
        <taxon>Ecdysozoa</taxon>
        <taxon>Nematoda</taxon>
        <taxon>Enoplea</taxon>
        <taxon>Dorylaimia</taxon>
        <taxon>Trichinellida</taxon>
        <taxon>Trichinellidae</taxon>
        <taxon>Trichinella</taxon>
    </lineage>
</organism>
<dbReference type="PROSITE" id="PS51263">
    <property type="entry name" value="ADF_H"/>
    <property type="match status" value="1"/>
</dbReference>
<dbReference type="Pfam" id="PF00018">
    <property type="entry name" value="SH3_1"/>
    <property type="match status" value="1"/>
</dbReference>
<dbReference type="GO" id="GO:0045211">
    <property type="term" value="C:postsynaptic membrane"/>
    <property type="evidence" value="ECO:0007669"/>
    <property type="project" value="TreeGrafter"/>
</dbReference>
<keyword evidence="11" id="KW-0812">Transmembrane</keyword>
<feature type="coiled-coil region" evidence="9">
    <location>
        <begin position="858"/>
        <end position="892"/>
    </location>
</feature>
<evidence type="ECO:0000256" key="6">
    <source>
        <dbReference type="ARBA" id="ARBA00023203"/>
    </source>
</evidence>
<proteinExistence type="inferred from homology"/>
<dbReference type="AlphaFoldDB" id="A0A0V0YEQ5"/>
<dbReference type="FunFam" id="2.30.30.40:FF:000046">
    <property type="entry name" value="Drebrin-like protein isoform B"/>
    <property type="match status" value="1"/>
</dbReference>
<dbReference type="GO" id="GO:0030027">
    <property type="term" value="C:lamellipodium"/>
    <property type="evidence" value="ECO:0007669"/>
    <property type="project" value="TreeGrafter"/>
</dbReference>
<comment type="subcellular location">
    <subcellularLocation>
        <location evidence="1">Cytoplasm</location>
        <location evidence="1">Cytoskeleton</location>
    </subcellularLocation>
</comment>
<dbReference type="PANTHER" id="PTHR10829:SF25">
    <property type="entry name" value="DREBRIN-LIKE PROTEIN"/>
    <property type="match status" value="1"/>
</dbReference>
<evidence type="ECO:0000256" key="5">
    <source>
        <dbReference type="ARBA" id="ARBA00023054"/>
    </source>
</evidence>
<keyword evidence="3 8" id="KW-0728">SH3 domain</keyword>
<dbReference type="EMBL" id="JYDU01000021">
    <property type="protein sequence ID" value="KRX98524.1"/>
    <property type="molecule type" value="Genomic_DNA"/>
</dbReference>
<comment type="similarity">
    <text evidence="2">Belongs to the ABP1 family.</text>
</comment>
<dbReference type="SUPFAM" id="SSF55753">
    <property type="entry name" value="Actin depolymerizing proteins"/>
    <property type="match status" value="1"/>
</dbReference>
<keyword evidence="7" id="KW-0206">Cytoskeleton</keyword>
<dbReference type="GO" id="GO:0014069">
    <property type="term" value="C:postsynaptic density"/>
    <property type="evidence" value="ECO:0007669"/>
    <property type="project" value="TreeGrafter"/>
</dbReference>
<keyword evidence="11" id="KW-1133">Transmembrane helix</keyword>
<evidence type="ECO:0000256" key="1">
    <source>
        <dbReference type="ARBA" id="ARBA00004245"/>
    </source>
</evidence>
<dbReference type="GO" id="GO:0098974">
    <property type="term" value="P:postsynaptic actin cytoskeleton organization"/>
    <property type="evidence" value="ECO:0007669"/>
    <property type="project" value="TreeGrafter"/>
</dbReference>
<sequence length="1046" mass="121951">MHEDCDYSTACRRFSNQFLQANSPQQLASVFCEAASKFLSGNSNLFSVTKQKNLYEFDTVLKFLSPGGPLFKAVNQLYRLIDVKFEFCFYKMQQGLVIGDLHIFEQRSKCYVPVGQSFRYRGLNAFESYFLMFAWHLVKMKYFNISDENLNSVYVALLDEYCSHYWKPGRYVISAHWPNSVENRKWFRRIEDVYMVNSTECSFNGLISPALMFNWNLPYSHLGKSASHLEMSSQGYIFFSIFFDIWLCYSEQSKHFLSPIFLCCFDTSAQLLMIRHLLKYFYRFLFFAVEEETDETDICLFERSFMRHMFQFLLYQYKNCSTLANSFRYLLELWLSVIQPWRYVTSPSLTYTDLWRPFVCRHSTIYKYFFRKTLSCTSKLAGNNKNFVDVLYRLCKVFSQSKLMQVLKMDEFHKLLLEANGNTSNLDEVDRMINLFYMDDVRLLVRHVVEDAFTVQQSIVQRLQVVIKENENKSWWRTVVDYCTFETENTRQNLEQQLIKIVFCTRLLCSFFELDFDTLQNRCLQRQQSKKQCQLLNQEFPVQRKNFPRKLTTLRTIWPRIPNDQLPPQPGELKILCNFFQFLSDELNRRYGKLFQRIYNNPGIVGKIASLILHPSTEESFSYSPRFMRSEKLPVRMSLRIFASVKFWLILFLCTVMLNIFLELFPGTVKSVMTINLNRHKADLLNTYEQLLDSNNAKNWMLCSYEPRSLALQLTASGDGGLEELAEQFDSSKIQYAFAVLTGESPSLSKVILIHWQGEATPVTEIGRCAGHVQEVKRFFKGIHFTHSARNEEDIDPDAVRASVCKVTSVLGIPHSARTSENVKPEPVKSVYKPVVPSSIVNVEERGKFWAQAEKEEMDRVAFEQRRLQEHLQRVEEEKKQLQERLTKECEDKIALAKVEPPVCSIDHNKSGASTNFIKHTEYHNFNGNFNHISKVKSPFSKSSLTGNVSDTSNREKNEKMNTNLSNGINAASGDVNKHEEKKAPLSTLSAVALWDYQAADESEISFLPGDKITEIDRVDTGWWFGRAPDEKYGLFPANFVELIHE</sequence>
<dbReference type="Gene3D" id="3.40.20.10">
    <property type="entry name" value="Severin"/>
    <property type="match status" value="1"/>
</dbReference>
<comment type="caution">
    <text evidence="14">The sequence shown here is derived from an EMBL/GenBank/DDBJ whole genome shotgun (WGS) entry which is preliminary data.</text>
</comment>